<feature type="domain" description="M23ase beta-sheet core" evidence="3">
    <location>
        <begin position="45"/>
        <end position="137"/>
    </location>
</feature>
<proteinExistence type="predicted"/>
<evidence type="ECO:0000313" key="5">
    <source>
        <dbReference type="Proteomes" id="UP000323646"/>
    </source>
</evidence>
<gene>
    <name evidence="4" type="ORF">FZ040_12215</name>
</gene>
<keyword evidence="5" id="KW-1185">Reference proteome</keyword>
<evidence type="ECO:0000313" key="4">
    <source>
        <dbReference type="EMBL" id="TYZ20206.1"/>
    </source>
</evidence>
<dbReference type="AlphaFoldDB" id="A0A5D6VX22"/>
<dbReference type="InterPro" id="IPR016047">
    <property type="entry name" value="M23ase_b-sheet_dom"/>
</dbReference>
<comment type="caution">
    <text evidence="4">The sequence shown here is derived from an EMBL/GenBank/DDBJ whole genome shotgun (WGS) entry which is preliminary data.</text>
</comment>
<dbReference type="Pfam" id="PF01551">
    <property type="entry name" value="Peptidase_M23"/>
    <property type="match status" value="1"/>
</dbReference>
<protein>
    <submittedName>
        <fullName evidence="4">M23 family metallopeptidase</fullName>
    </submittedName>
</protein>
<reference evidence="4 5" key="1">
    <citation type="submission" date="2019-08" db="EMBL/GenBank/DDBJ databases">
        <title>Selenomonas sp. mPRGC5 and Selenomonas sp. mPRGC8 isolated from ruminal fluid of dairy goat (Capra hircus).</title>
        <authorList>
            <person name="Poothong S."/>
            <person name="Nuengjamnong C."/>
            <person name="Tanasupawat S."/>
        </authorList>
    </citation>
    <scope>NUCLEOTIDE SEQUENCE [LARGE SCALE GENOMIC DNA]</scope>
    <source>
        <strain evidence="5">mPRGC5</strain>
    </source>
</reference>
<dbReference type="PANTHER" id="PTHR21666:SF289">
    <property type="entry name" value="L-ALA--D-GLU ENDOPEPTIDASE"/>
    <property type="match status" value="1"/>
</dbReference>
<evidence type="ECO:0000256" key="2">
    <source>
        <dbReference type="SAM" id="SignalP"/>
    </source>
</evidence>
<dbReference type="Gene3D" id="2.70.70.10">
    <property type="entry name" value="Glucose Permease (Domain IIA)"/>
    <property type="match status" value="1"/>
</dbReference>
<dbReference type="CDD" id="cd12797">
    <property type="entry name" value="M23_peptidase"/>
    <property type="match status" value="1"/>
</dbReference>
<dbReference type="InterPro" id="IPR011055">
    <property type="entry name" value="Dup_hybrid_motif"/>
</dbReference>
<organism evidence="4 5">
    <name type="scientific">Selenomonas ruminis</name>
    <dbReference type="NCBI Taxonomy" id="2593411"/>
    <lineage>
        <taxon>Bacteria</taxon>
        <taxon>Bacillati</taxon>
        <taxon>Bacillota</taxon>
        <taxon>Negativicutes</taxon>
        <taxon>Selenomonadales</taxon>
        <taxon>Selenomonadaceae</taxon>
        <taxon>Selenomonas</taxon>
    </lineage>
</organism>
<dbReference type="Proteomes" id="UP000323646">
    <property type="component" value="Unassembled WGS sequence"/>
</dbReference>
<name>A0A5D6VX22_9FIRM</name>
<accession>A0A5D6VX22</accession>
<evidence type="ECO:0000259" key="3">
    <source>
        <dbReference type="Pfam" id="PF01551"/>
    </source>
</evidence>
<dbReference type="GO" id="GO:0004222">
    <property type="term" value="F:metalloendopeptidase activity"/>
    <property type="evidence" value="ECO:0007669"/>
    <property type="project" value="TreeGrafter"/>
</dbReference>
<dbReference type="OrthoDB" id="9809488at2"/>
<sequence>MSLKRKIAVLFVAITAGMSSLAMAADLPVTSPFGWRVHPITGTWKFHAGVDLGYESGSGVPALWDGQVVQCGNFDDGYGNQVMLYHAAVDAYTRYAHLSAIYVNGGDMVSQGQVIGAVGATGNVTGPHLHLEYIARGEDGSYQYMNPMDLWR</sequence>
<feature type="signal peptide" evidence="2">
    <location>
        <begin position="1"/>
        <end position="24"/>
    </location>
</feature>
<keyword evidence="1 2" id="KW-0732">Signal</keyword>
<dbReference type="PANTHER" id="PTHR21666">
    <property type="entry name" value="PEPTIDASE-RELATED"/>
    <property type="match status" value="1"/>
</dbReference>
<dbReference type="InterPro" id="IPR050570">
    <property type="entry name" value="Cell_wall_metabolism_enzyme"/>
</dbReference>
<dbReference type="RefSeq" id="WP_149172250.1">
    <property type="nucleotide sequence ID" value="NZ_VTOY01000016.1"/>
</dbReference>
<evidence type="ECO:0000256" key="1">
    <source>
        <dbReference type="ARBA" id="ARBA00022729"/>
    </source>
</evidence>
<dbReference type="SUPFAM" id="SSF51261">
    <property type="entry name" value="Duplicated hybrid motif"/>
    <property type="match status" value="1"/>
</dbReference>
<feature type="chain" id="PRO_5023067004" evidence="2">
    <location>
        <begin position="25"/>
        <end position="152"/>
    </location>
</feature>
<dbReference type="EMBL" id="VTOY01000016">
    <property type="protein sequence ID" value="TYZ20206.1"/>
    <property type="molecule type" value="Genomic_DNA"/>
</dbReference>